<keyword evidence="2" id="KW-0496">Mitochondrion</keyword>
<gene>
    <name evidence="2" type="primary">orf422</name>
</gene>
<dbReference type="Pfam" id="PF00961">
    <property type="entry name" value="LAGLIDADG_1"/>
    <property type="match status" value="2"/>
</dbReference>
<dbReference type="SUPFAM" id="SSF55608">
    <property type="entry name" value="Homing endonucleases"/>
    <property type="match status" value="2"/>
</dbReference>
<dbReference type="Gene3D" id="3.10.28.10">
    <property type="entry name" value="Homing endonucleases"/>
    <property type="match status" value="2"/>
</dbReference>
<dbReference type="InterPro" id="IPR051289">
    <property type="entry name" value="LAGLIDADG_Endonuclease"/>
</dbReference>
<sequence>MSVYINKVRQERKTAINKTEETWLKGKEFELEWFSGFSEAESMFYISTTGALSFKIKLHWDDRQTLEYIKNLLSELVNREVGVILDSKNLHESYYIIAKFQDILEILIPIFSKYYLTTSKFLDFQDFKAAAEIRKTSYMEKRKLNKEELNLILKIKSGMNSQRLQFNINDLPKRSLTLSRFLGFVEGDGSFYISNMVPTFSIKQHSKNVHFFYEIAEFLNKLPYCPEIGPKIDKLNTRPTPGIYQDSPNTCNLSVANILQIYNYILPFFKSLKFISRKGVDFQLWELAVKLKTLGHTTKSEGKKCFIEITKYINKRYTTNAQVAEAPSLNQINEILNKPPVFDLSSGLSYKALSDLVKVSKKGNSGFGVNVYDNGRLLEGSPFSSYTQAALALGNVNVSSVISKKIDTDKLYKGRYKFESSV</sequence>
<accession>A0A291LI51</accession>
<name>A0A291LI51_9PEZI</name>
<feature type="domain" description="Homing endonuclease LAGLIDADG" evidence="1">
    <location>
        <begin position="182"/>
        <end position="287"/>
    </location>
</feature>
<reference evidence="2" key="1">
    <citation type="submission" date="2017-02" db="EMBL/GenBank/DDBJ databases">
        <title>Fungal Comparative Genomics of Melanconis species and Ophiognomonia clavigignenti-juglandacearum at Different Phylogenetic Distances.</title>
        <authorList>
            <person name="Demers J.E."/>
            <person name="Castlebury L.A."/>
        </authorList>
    </citation>
    <scope>NUCLEOTIDE SEQUENCE</scope>
    <source>
        <strain evidence="2">AR4414</strain>
        <strain evidence="3">MAFF410216</strain>
    </source>
</reference>
<dbReference type="PANTHER" id="PTHR36181:SF3">
    <property type="entry name" value="INTRON-ENCODED DNA ENDONUCLEASE AI5 BETA"/>
    <property type="match status" value="1"/>
</dbReference>
<dbReference type="SMART" id="SM00497">
    <property type="entry name" value="IENR1"/>
    <property type="match status" value="1"/>
</dbReference>
<dbReference type="GO" id="GO:0005739">
    <property type="term" value="C:mitochondrion"/>
    <property type="evidence" value="ECO:0007669"/>
    <property type="project" value="UniProtKB-ARBA"/>
</dbReference>
<evidence type="ECO:0000313" key="3">
    <source>
        <dbReference type="EMBL" id="ATI20364.1"/>
    </source>
</evidence>
<dbReference type="PANTHER" id="PTHR36181">
    <property type="entry name" value="INTRON-ENCODED ENDONUCLEASE AI3-RELATED"/>
    <property type="match status" value="1"/>
</dbReference>
<dbReference type="AlphaFoldDB" id="A0A291LI51"/>
<geneLocation type="mitochondrion" evidence="2"/>
<keyword evidence="2" id="KW-0378">Hydrolase</keyword>
<dbReference type="InterPro" id="IPR004860">
    <property type="entry name" value="LAGLIDADG_dom"/>
</dbReference>
<dbReference type="EMBL" id="KY575054">
    <property type="protein sequence ID" value="ATI20202.1"/>
    <property type="molecule type" value="Genomic_DNA"/>
</dbReference>
<feature type="domain" description="Homing endonuclease LAGLIDADG" evidence="1">
    <location>
        <begin position="35"/>
        <end position="130"/>
    </location>
</feature>
<proteinExistence type="predicted"/>
<dbReference type="InterPro" id="IPR027434">
    <property type="entry name" value="Homing_endonucl"/>
</dbReference>
<keyword evidence="2" id="KW-0255">Endonuclease</keyword>
<evidence type="ECO:0000259" key="1">
    <source>
        <dbReference type="Pfam" id="PF00961"/>
    </source>
</evidence>
<dbReference type="GO" id="GO:0004519">
    <property type="term" value="F:endonuclease activity"/>
    <property type="evidence" value="ECO:0007669"/>
    <property type="project" value="UniProtKB-KW"/>
</dbReference>
<dbReference type="EMBL" id="KY575056">
    <property type="protein sequence ID" value="ATI20364.1"/>
    <property type="molecule type" value="Genomic_DNA"/>
</dbReference>
<evidence type="ECO:0000313" key="2">
    <source>
        <dbReference type="EMBL" id="ATI20202.1"/>
    </source>
</evidence>
<protein>
    <submittedName>
        <fullName evidence="2">LAGLIDADG endonuclease</fullName>
    </submittedName>
</protein>
<organism evidence="2">
    <name type="scientific">Juglanconis oblonga</name>
    <dbReference type="NCBI Taxonomy" id="1940568"/>
    <lineage>
        <taxon>Eukaryota</taxon>
        <taxon>Fungi</taxon>
        <taxon>Dikarya</taxon>
        <taxon>Ascomycota</taxon>
        <taxon>Pezizomycotina</taxon>
        <taxon>Sordariomycetes</taxon>
        <taxon>Sordariomycetidae</taxon>
        <taxon>Diaporthales</taxon>
        <taxon>Juglanconidaceae</taxon>
        <taxon>Juglanconis</taxon>
    </lineage>
</organism>
<keyword evidence="2" id="KW-0540">Nuclease</keyword>
<dbReference type="InterPro" id="IPR003647">
    <property type="entry name" value="Intron_nuc_1_rpt"/>
</dbReference>